<dbReference type="GO" id="GO:0006508">
    <property type="term" value="P:proteolysis"/>
    <property type="evidence" value="ECO:0007669"/>
    <property type="project" value="UniProtKB-KW"/>
</dbReference>
<comment type="caution">
    <text evidence="7">The sequence shown here is derived from an EMBL/GenBank/DDBJ whole genome shotgun (WGS) entry which is preliminary data.</text>
</comment>
<dbReference type="CDD" id="cd04842">
    <property type="entry name" value="Peptidases_S8_Kp43_protease"/>
    <property type="match status" value="1"/>
</dbReference>
<feature type="active site" description="Charge relay system" evidence="4">
    <location>
        <position position="243"/>
    </location>
</feature>
<accession>A0A8J6AQ27</accession>
<dbReference type="OrthoDB" id="10256524at2759"/>
<keyword evidence="3 4" id="KW-0720">Serine protease</keyword>
<feature type="active site" description="Charge relay system" evidence="4">
    <location>
        <position position="289"/>
    </location>
</feature>
<dbReference type="InterPro" id="IPR023828">
    <property type="entry name" value="Peptidase_S8_Ser-AS"/>
</dbReference>
<dbReference type="PANTHER" id="PTHR43399:SF5">
    <property type="entry name" value="PEPTIDASE S8 FAMILY WITH PROTEASE-ASSOCIATED DOMAIN"/>
    <property type="match status" value="1"/>
</dbReference>
<dbReference type="GO" id="GO:0004252">
    <property type="term" value="F:serine-type endopeptidase activity"/>
    <property type="evidence" value="ECO:0007669"/>
    <property type="project" value="UniProtKB-UniRule"/>
</dbReference>
<feature type="active site" description="Charge relay system" evidence="4">
    <location>
        <position position="497"/>
    </location>
</feature>
<keyword evidence="5" id="KW-0732">Signal</keyword>
<feature type="signal peptide" evidence="5">
    <location>
        <begin position="1"/>
        <end position="17"/>
    </location>
</feature>
<dbReference type="Gene3D" id="3.40.50.200">
    <property type="entry name" value="Peptidase S8/S53 domain"/>
    <property type="match status" value="1"/>
</dbReference>
<reference evidence="7" key="1">
    <citation type="submission" date="2021-05" db="EMBL/GenBank/DDBJ databases">
        <title>A free-living protist that lacks canonical eukaryotic 1 DNA replication and segregation systems.</title>
        <authorList>
            <person name="Salas-Leiva D.E."/>
            <person name="Tromer E.C."/>
            <person name="Curtis B.A."/>
            <person name="Jerlstrom-Hultqvist J."/>
            <person name="Kolisko M."/>
            <person name="Yi Z."/>
            <person name="Salas-Leiva J.S."/>
            <person name="Gallot-Lavallee L."/>
            <person name="Kops G.J.P.L."/>
            <person name="Archibald J.M."/>
            <person name="Simpson A.G.B."/>
            <person name="Roger A.J."/>
        </authorList>
    </citation>
    <scope>NUCLEOTIDE SEQUENCE</scope>
    <source>
        <strain evidence="7">BICM</strain>
    </source>
</reference>
<dbReference type="PROSITE" id="PS51892">
    <property type="entry name" value="SUBTILASE"/>
    <property type="match status" value="1"/>
</dbReference>
<evidence type="ECO:0000256" key="4">
    <source>
        <dbReference type="PROSITE-ProRule" id="PRU01240"/>
    </source>
</evidence>
<comment type="similarity">
    <text evidence="4">Belongs to the peptidase S8 family.</text>
</comment>
<dbReference type="SUPFAM" id="SSF52743">
    <property type="entry name" value="Subtilisin-like"/>
    <property type="match status" value="1"/>
</dbReference>
<feature type="domain" description="Peptidase S8/S53" evidence="6">
    <location>
        <begin position="234"/>
        <end position="547"/>
    </location>
</feature>
<dbReference type="InterPro" id="IPR051048">
    <property type="entry name" value="Peptidase_S8/S53_subtilisin"/>
</dbReference>
<dbReference type="Pfam" id="PF00082">
    <property type="entry name" value="Peptidase_S8"/>
    <property type="match status" value="1"/>
</dbReference>
<keyword evidence="2 4" id="KW-0378">Hydrolase</keyword>
<dbReference type="InterPro" id="IPR036852">
    <property type="entry name" value="Peptidase_S8/S53_dom_sf"/>
</dbReference>
<evidence type="ECO:0000256" key="1">
    <source>
        <dbReference type="ARBA" id="ARBA00022670"/>
    </source>
</evidence>
<evidence type="ECO:0000256" key="5">
    <source>
        <dbReference type="SAM" id="SignalP"/>
    </source>
</evidence>
<proteinExistence type="inferred from homology"/>
<dbReference type="EMBL" id="JAHDYR010000062">
    <property type="protein sequence ID" value="KAG9390871.1"/>
    <property type="molecule type" value="Genomic_DNA"/>
</dbReference>
<dbReference type="Proteomes" id="UP000717585">
    <property type="component" value="Unassembled WGS sequence"/>
</dbReference>
<keyword evidence="8" id="KW-1185">Reference proteome</keyword>
<sequence length="895" mass="96591">MQFLLLTLILLLTVVFCHPYDQRSIVVVFSTAHSDNIAPFEETGCRMLSISPPRSYTFFCEAFNESLTHLSTVESISLQPLPVLLDHATTDVDGRANRKVSSLGIHRDVVGQYAHLETVDHIVLSFHRSLTDEEVASFNTTLTAALVAADMPPALVERHFSSGIVLGFTGVDAAAVSSVIAELDLPNLHFISRSGQAMTDNAYAASYIQGSSRSDRQTAPMHNPHPLWDLGVDGTGIVVGVGDTGMAHDHCMFYDDAVPFQNDTYQPNHRKIVYYDTSVTGDNVDGNGHGSHVVGSILGSPSDSTDPGVIYQGMAPGAKAYFIDLGADGHLITPTNLFIDYYHRAYSRGATVMSSSWGGLYDYPVYYSDAYYTDYAAYYMRNLTILFSAGNAGETIGPYSIVLPHLAKNSTTVGAVAKSCADGACDGFCSIFSRVPASPLTASSSLAPFSSVGGGLDGRIKPEIVSPGYYIISANNTGSTGLTCDMSDSFAANMGTSMATPVAAGGVALLQDFISRGMHYDGRTPNNTAAFFPSSALVRATLIASAQSMDGVVPILNRAGDDSYYVPFSQFANPAVPNDYRGWGRMGLYNLIKSRLILKDEKDLPSFTTDRTEQHFTFDVTAPGHTLDIAMSWIDPPQSMPRTLAFTEATTFTVLHHFVMWIRTPSGKYFTGNIPIEANYLWEDLDNVNHRIRLKNAESGTYSLWIAARGEVYAPQPVAIAVIGSVDPDTWAEGDEPLQPCVGGCGVGQCVNNTCSCPPHFYGPGCGKKAMEYTGTGDRTIGSFTYYAPLVISFSEDVIKSLPNYKAIITITKTSVACLDCSVGSKIEPFSVSLESQDGVVVEKEHALPARRASASRDVWFDLSDFAESPSSTFPVVMTLASTDKINILTASRKK</sequence>
<name>A0A8J6AQ27_9EUKA</name>
<evidence type="ECO:0000313" key="8">
    <source>
        <dbReference type="Proteomes" id="UP000717585"/>
    </source>
</evidence>
<dbReference type="Gene3D" id="2.60.120.380">
    <property type="match status" value="1"/>
</dbReference>
<feature type="chain" id="PRO_5035251006" evidence="5">
    <location>
        <begin position="18"/>
        <end position="895"/>
    </location>
</feature>
<evidence type="ECO:0000256" key="3">
    <source>
        <dbReference type="ARBA" id="ARBA00022825"/>
    </source>
</evidence>
<dbReference type="InterPro" id="IPR034058">
    <property type="entry name" value="TagA/B/C/D_pept_dom"/>
</dbReference>
<dbReference type="PROSITE" id="PS00138">
    <property type="entry name" value="SUBTILASE_SER"/>
    <property type="match status" value="1"/>
</dbReference>
<dbReference type="InterPro" id="IPR000209">
    <property type="entry name" value="Peptidase_S8/S53_dom"/>
</dbReference>
<dbReference type="PRINTS" id="PR00723">
    <property type="entry name" value="SUBTILISIN"/>
</dbReference>
<dbReference type="InterPro" id="IPR015500">
    <property type="entry name" value="Peptidase_S8_subtilisin-rel"/>
</dbReference>
<dbReference type="AlphaFoldDB" id="A0A8J6AQ27"/>
<evidence type="ECO:0000256" key="2">
    <source>
        <dbReference type="ARBA" id="ARBA00022801"/>
    </source>
</evidence>
<evidence type="ECO:0000313" key="7">
    <source>
        <dbReference type="EMBL" id="KAG9390871.1"/>
    </source>
</evidence>
<gene>
    <name evidence="7" type="ORF">J8273_7136</name>
</gene>
<evidence type="ECO:0000259" key="6">
    <source>
        <dbReference type="Pfam" id="PF00082"/>
    </source>
</evidence>
<keyword evidence="1 4" id="KW-0645">Protease</keyword>
<dbReference type="PANTHER" id="PTHR43399">
    <property type="entry name" value="SUBTILISIN-RELATED"/>
    <property type="match status" value="1"/>
</dbReference>
<protein>
    <submittedName>
        <fullName evidence="7">Peptidase S8, subtilisin-related</fullName>
    </submittedName>
</protein>
<organism evidence="7 8">
    <name type="scientific">Carpediemonas membranifera</name>
    <dbReference type="NCBI Taxonomy" id="201153"/>
    <lineage>
        <taxon>Eukaryota</taxon>
        <taxon>Metamonada</taxon>
        <taxon>Carpediemonas-like organisms</taxon>
        <taxon>Carpediemonas</taxon>
    </lineage>
</organism>